<gene>
    <name evidence="1" type="ORF">GCM10009021_15470</name>
</gene>
<reference evidence="1 2" key="1">
    <citation type="journal article" date="2019" name="Int. J. Syst. Evol. Microbiol.">
        <title>The Global Catalogue of Microorganisms (GCM) 10K type strain sequencing project: providing services to taxonomists for standard genome sequencing and annotation.</title>
        <authorList>
            <consortium name="The Broad Institute Genomics Platform"/>
            <consortium name="The Broad Institute Genome Sequencing Center for Infectious Disease"/>
            <person name="Wu L."/>
            <person name="Ma J."/>
        </authorList>
    </citation>
    <scope>NUCLEOTIDE SEQUENCE [LARGE SCALE GENOMIC DNA]</scope>
    <source>
        <strain evidence="1 2">JCM 16331</strain>
    </source>
</reference>
<evidence type="ECO:0000313" key="1">
    <source>
        <dbReference type="EMBL" id="GGN15898.1"/>
    </source>
</evidence>
<evidence type="ECO:0000313" key="2">
    <source>
        <dbReference type="Proteomes" id="UP000608850"/>
    </source>
</evidence>
<organism evidence="1 2">
    <name type="scientific">Halarchaeum nitratireducens</name>
    <dbReference type="NCBI Taxonomy" id="489913"/>
    <lineage>
        <taxon>Archaea</taxon>
        <taxon>Methanobacteriati</taxon>
        <taxon>Methanobacteriota</taxon>
        <taxon>Stenosarchaea group</taxon>
        <taxon>Halobacteria</taxon>
        <taxon>Halobacteriales</taxon>
        <taxon>Halobacteriaceae</taxon>
    </lineage>
</organism>
<dbReference type="AlphaFoldDB" id="A0A830GAS1"/>
<sequence>MFTVLASFVLGVVSSTIVWFYIKPLSDVASCIQQVDTDLRYYRDVITSPGPNSHAASELDEASEALRMDGAELRAATNRVPFYSDVRHLAGLPSRGAIDESYRKLIGLSNGVYEEDANRTNTDWLDDVESELEL</sequence>
<accession>A0A830GAS1</accession>
<dbReference type="EMBL" id="BMOQ01000004">
    <property type="protein sequence ID" value="GGN15898.1"/>
    <property type="molecule type" value="Genomic_DNA"/>
</dbReference>
<keyword evidence="2" id="KW-1185">Reference proteome</keyword>
<dbReference type="RefSeq" id="WP_188878160.1">
    <property type="nucleotide sequence ID" value="NZ_BMOQ01000004.1"/>
</dbReference>
<dbReference type="Proteomes" id="UP000608850">
    <property type="component" value="Unassembled WGS sequence"/>
</dbReference>
<comment type="caution">
    <text evidence="1">The sequence shown here is derived from an EMBL/GenBank/DDBJ whole genome shotgun (WGS) entry which is preliminary data.</text>
</comment>
<protein>
    <submittedName>
        <fullName evidence="1">Uncharacterized protein</fullName>
    </submittedName>
</protein>
<name>A0A830GAS1_9EURY</name>
<proteinExistence type="predicted"/>